<dbReference type="AlphaFoldDB" id="A0AA34WI74"/>
<dbReference type="KEGG" id="cpm:G5S_0891"/>
<accession>A0AA34WI74</accession>
<protein>
    <submittedName>
        <fullName evidence="1">Uncharacterized protein</fullName>
    </submittedName>
</protein>
<keyword evidence="2" id="KW-1185">Reference proteome</keyword>
<sequence length="36" mass="4261">MENRDTIAEEILPRLGIKYFKAMQNSNFIFQLTNLT</sequence>
<evidence type="ECO:0000313" key="2">
    <source>
        <dbReference type="Proteomes" id="UP000008305"/>
    </source>
</evidence>
<evidence type="ECO:0000313" key="1">
    <source>
        <dbReference type="EMBL" id="AEB41828.1"/>
    </source>
</evidence>
<proteinExistence type="predicted"/>
<dbReference type="Proteomes" id="UP000008305">
    <property type="component" value="Chromosome"/>
</dbReference>
<reference evidence="1 2" key="1">
    <citation type="journal article" date="2011" name="J. Bacteriol.">
        <title>Genome sequence of the obligate intracellular animal pathogen Chlamydia pecorum E58.</title>
        <authorList>
            <person name="Mojica S."/>
            <person name="Huot Creasy H."/>
            <person name="Daugherty S."/>
            <person name="Read T.D."/>
            <person name="Kim T."/>
            <person name="Kaltenboeck B."/>
            <person name="Bavoil P."/>
            <person name="Myers G.S."/>
        </authorList>
    </citation>
    <scope>NUCLEOTIDE SEQUENCE [LARGE SCALE GENOMIC DNA]</scope>
    <source>
        <strain evidence="1 2">E58</strain>
    </source>
</reference>
<name>A0AA34WI74_CHLPE</name>
<gene>
    <name evidence="1" type="ordered locus">G5S_0891</name>
</gene>
<organism evidence="1 2">
    <name type="scientific">Chlamydia pecorum (strain ATCC VR-628 / DSM 29919 / E58)</name>
    <name type="common">Chlamydophila pecorum</name>
    <dbReference type="NCBI Taxonomy" id="331635"/>
    <lineage>
        <taxon>Bacteria</taxon>
        <taxon>Pseudomonadati</taxon>
        <taxon>Chlamydiota</taxon>
        <taxon>Chlamydiia</taxon>
        <taxon>Chlamydiales</taxon>
        <taxon>Chlamydiaceae</taxon>
        <taxon>Chlamydia/Chlamydophila group</taxon>
        <taxon>Chlamydia</taxon>
    </lineage>
</organism>
<dbReference type="EMBL" id="CP002608">
    <property type="protein sequence ID" value="AEB41828.1"/>
    <property type="molecule type" value="Genomic_DNA"/>
</dbReference>